<keyword evidence="6" id="KW-1185">Reference proteome</keyword>
<evidence type="ECO:0000313" key="5">
    <source>
        <dbReference type="EMBL" id="MEK8047180.1"/>
    </source>
</evidence>
<reference evidence="5 6" key="1">
    <citation type="submission" date="2024-04" db="EMBL/GenBank/DDBJ databases">
        <title>Novel species of the genus Ideonella isolated from streams.</title>
        <authorList>
            <person name="Lu H."/>
        </authorList>
    </citation>
    <scope>NUCLEOTIDE SEQUENCE [LARGE SCALE GENOMIC DNA]</scope>
    <source>
        <strain evidence="5 6">LYT19W</strain>
    </source>
</reference>
<evidence type="ECO:0000259" key="4">
    <source>
        <dbReference type="PROSITE" id="PS01124"/>
    </source>
</evidence>
<dbReference type="Pfam" id="PF12833">
    <property type="entry name" value="HTH_18"/>
    <property type="match status" value="1"/>
</dbReference>
<dbReference type="Pfam" id="PF12625">
    <property type="entry name" value="Arabinose_bd"/>
    <property type="match status" value="1"/>
</dbReference>
<organism evidence="5 6">
    <name type="scientific">Ideonella margarita</name>
    <dbReference type="NCBI Taxonomy" id="2984191"/>
    <lineage>
        <taxon>Bacteria</taxon>
        <taxon>Pseudomonadati</taxon>
        <taxon>Pseudomonadota</taxon>
        <taxon>Betaproteobacteria</taxon>
        <taxon>Burkholderiales</taxon>
        <taxon>Sphaerotilaceae</taxon>
        <taxon>Ideonella</taxon>
    </lineage>
</organism>
<dbReference type="InterPro" id="IPR009057">
    <property type="entry name" value="Homeodomain-like_sf"/>
</dbReference>
<dbReference type="PANTHER" id="PTHR47894">
    <property type="entry name" value="HTH-TYPE TRANSCRIPTIONAL REGULATOR GADX"/>
    <property type="match status" value="1"/>
</dbReference>
<protein>
    <submittedName>
        <fullName evidence="5">AraC family transcriptional regulator ligand-binding domain-containing protein</fullName>
    </submittedName>
</protein>
<feature type="domain" description="HTH araC/xylS-type" evidence="4">
    <location>
        <begin position="234"/>
        <end position="332"/>
    </location>
</feature>
<evidence type="ECO:0000256" key="1">
    <source>
        <dbReference type="ARBA" id="ARBA00023015"/>
    </source>
</evidence>
<name>A0ABU9C7F4_9BURK</name>
<dbReference type="InterPro" id="IPR032687">
    <property type="entry name" value="AraC-type_N"/>
</dbReference>
<dbReference type="SUPFAM" id="SSF46689">
    <property type="entry name" value="Homeodomain-like"/>
    <property type="match status" value="1"/>
</dbReference>
<evidence type="ECO:0000256" key="3">
    <source>
        <dbReference type="ARBA" id="ARBA00023163"/>
    </source>
</evidence>
<keyword evidence="3" id="KW-0804">Transcription</keyword>
<dbReference type="InterPro" id="IPR018060">
    <property type="entry name" value="HTH_AraC"/>
</dbReference>
<evidence type="ECO:0000313" key="6">
    <source>
        <dbReference type="Proteomes" id="UP001379945"/>
    </source>
</evidence>
<keyword evidence="1" id="KW-0805">Transcription regulation</keyword>
<sequence>MNTIPLRQLSAYRAMRDGFLRLDIALDDILMATGRLKTLDDVLPSRELAELFDRAWEAASAQCNDPAIGLKMTPRQPMLGLGSMAHLVLAAPDIKTALSQLSRFTGVISPTTSVALDITDRVCRVTLRLAPGQRPAVHHRYDFMGATILHGVQWISGQDLMPLRVCHPMAAPECDAPWRGYFKAPVAFGAPEFALEYSLDILSLPMPTADPSIADLSEQLAQRWLAKQGGNLVAQVRQVVSRELSRGDPRREHVAAALHMSERTLQRRLHELGTTFNDVVDDTRRELAQRYLSSGASSPTEMSFALGFSDPSNFYRACKRWFGRSPGELRLEG</sequence>
<dbReference type="Gene3D" id="1.10.10.60">
    <property type="entry name" value="Homeodomain-like"/>
    <property type="match status" value="1"/>
</dbReference>
<keyword evidence="2" id="KW-0238">DNA-binding</keyword>
<accession>A0ABU9C7F4</accession>
<proteinExistence type="predicted"/>
<gene>
    <name evidence="5" type="ORF">AACH00_12540</name>
</gene>
<dbReference type="SMART" id="SM00342">
    <property type="entry name" value="HTH_ARAC"/>
    <property type="match status" value="1"/>
</dbReference>
<dbReference type="EMBL" id="JBBUTI010000008">
    <property type="protein sequence ID" value="MEK8047180.1"/>
    <property type="molecule type" value="Genomic_DNA"/>
</dbReference>
<comment type="caution">
    <text evidence="5">The sequence shown here is derived from an EMBL/GenBank/DDBJ whole genome shotgun (WGS) entry which is preliminary data.</text>
</comment>
<evidence type="ECO:0000256" key="2">
    <source>
        <dbReference type="ARBA" id="ARBA00023125"/>
    </source>
</evidence>
<dbReference type="PANTHER" id="PTHR47894:SF1">
    <property type="entry name" value="HTH-TYPE TRANSCRIPTIONAL REGULATOR VQSM"/>
    <property type="match status" value="1"/>
</dbReference>
<dbReference type="RefSeq" id="WP_341399488.1">
    <property type="nucleotide sequence ID" value="NZ_JBBUTI010000008.1"/>
</dbReference>
<dbReference type="Proteomes" id="UP001379945">
    <property type="component" value="Unassembled WGS sequence"/>
</dbReference>
<dbReference type="PROSITE" id="PS01124">
    <property type="entry name" value="HTH_ARAC_FAMILY_2"/>
    <property type="match status" value="1"/>
</dbReference>